<reference evidence="10" key="1">
    <citation type="submission" date="2020-07" db="EMBL/GenBank/DDBJ databases">
        <title>Huge and variable diversity of episymbiotic CPR bacteria and DPANN archaea in groundwater ecosystems.</title>
        <authorList>
            <person name="He C.Y."/>
            <person name="Keren R."/>
            <person name="Whittaker M."/>
            <person name="Farag I.F."/>
            <person name="Doudna J."/>
            <person name="Cate J.H.D."/>
            <person name="Banfield J.F."/>
        </authorList>
    </citation>
    <scope>NUCLEOTIDE SEQUENCE</scope>
    <source>
        <strain evidence="10">NC_groundwater_1813_Pr3_B-0.1um_71_17</strain>
    </source>
</reference>
<dbReference type="InterPro" id="IPR000209">
    <property type="entry name" value="Peptidase_S8/S53_dom"/>
</dbReference>
<feature type="active site" description="Charge relay system" evidence="5">
    <location>
        <position position="176"/>
    </location>
</feature>
<dbReference type="PROSITE" id="PS00137">
    <property type="entry name" value="SUBTILASE_HIS"/>
    <property type="match status" value="1"/>
</dbReference>
<dbReference type="PRINTS" id="PR00723">
    <property type="entry name" value="SUBTILISIN"/>
</dbReference>
<evidence type="ECO:0000259" key="8">
    <source>
        <dbReference type="Pfam" id="PF00082"/>
    </source>
</evidence>
<evidence type="ECO:0000256" key="1">
    <source>
        <dbReference type="ARBA" id="ARBA00011073"/>
    </source>
</evidence>
<dbReference type="SUPFAM" id="SSF52743">
    <property type="entry name" value="Subtilisin-like"/>
    <property type="match status" value="1"/>
</dbReference>
<dbReference type="InterPro" id="IPR022398">
    <property type="entry name" value="Peptidase_S8_His-AS"/>
</dbReference>
<sequence length="575" mass="60054">MRHSLLAPATLIALALASPVFAYAPAPPGRILPALGPKSPCVPGQVLVLAPRGGALKSTVTGGARSAALATRLEDLGIARVEPLGAEAPDATRAYDALRLVSDDPAFDPHAAARALVASGDAIAAAPNLRMTLHAVPNDPYYSTQWHLGTSAAGVRARQGWDHSTGSPSVTIGVMDTGVDRQHSDLFFKIWSNTAEIANNHVDDDHNGWVDDVQGWDFGDGDANPDPGPLPDPIYGLDEGWHGTFVAGLAAAATDNGVGIAGVAWGCRVVPLKVSDVNGDMTLSAIVDAFHYAMTVHVSVLNISLGTSDPSAEAFFQELVDAATAAGVVVVASAGNAGVDTPSFPAACNDVLAVGATNASNLRASWSNWGDWVDIAAPGEGVWSCIARNYPYDDLTWWYFETYCGFDGAHAYLANDGTSFSAPIVAGAAALVRSLYPGLPARMVAQQLVVKGDLRTYDNPIGPRLDIERALTRPLAADDAPAPHALALAPPSPNPAHGATRFAFALPRAGYATLELLDAQGRRVRTLFDGEAAAGTHAAEWDLRDGRGGPAPAGLYFARLSSADRHEVRRVVVMP</sequence>
<accession>A0A933WA84</accession>
<feature type="domain" description="Peptidase S8/S53" evidence="8">
    <location>
        <begin position="169"/>
        <end position="449"/>
    </location>
</feature>
<feature type="active site" description="Charge relay system" evidence="5">
    <location>
        <position position="242"/>
    </location>
</feature>
<dbReference type="EMBL" id="JACRIW010000108">
    <property type="protein sequence ID" value="MBI5170756.1"/>
    <property type="molecule type" value="Genomic_DNA"/>
</dbReference>
<evidence type="ECO:0000313" key="11">
    <source>
        <dbReference type="Proteomes" id="UP000696931"/>
    </source>
</evidence>
<organism evidence="10 11">
    <name type="scientific">Eiseniibacteriota bacterium</name>
    <dbReference type="NCBI Taxonomy" id="2212470"/>
    <lineage>
        <taxon>Bacteria</taxon>
        <taxon>Candidatus Eiseniibacteriota</taxon>
    </lineage>
</organism>
<evidence type="ECO:0000259" key="9">
    <source>
        <dbReference type="Pfam" id="PF13860"/>
    </source>
</evidence>
<dbReference type="Proteomes" id="UP000696931">
    <property type="component" value="Unassembled WGS sequence"/>
</dbReference>
<dbReference type="InterPro" id="IPR026444">
    <property type="entry name" value="Secre_tail"/>
</dbReference>
<dbReference type="PANTHER" id="PTHR43399:SF4">
    <property type="entry name" value="CELL WALL-ASSOCIATED PROTEASE"/>
    <property type="match status" value="1"/>
</dbReference>
<proteinExistence type="inferred from homology"/>
<keyword evidence="4 5" id="KW-0720">Serine protease</keyword>
<gene>
    <name evidence="10" type="ORF">HZA61_14805</name>
</gene>
<feature type="chain" id="PRO_5037717378" evidence="7">
    <location>
        <begin position="23"/>
        <end position="575"/>
    </location>
</feature>
<feature type="signal peptide" evidence="7">
    <location>
        <begin position="1"/>
        <end position="22"/>
    </location>
</feature>
<dbReference type="InterPro" id="IPR023827">
    <property type="entry name" value="Peptidase_S8_Asp-AS"/>
</dbReference>
<evidence type="ECO:0000256" key="4">
    <source>
        <dbReference type="ARBA" id="ARBA00022825"/>
    </source>
</evidence>
<dbReference type="InterPro" id="IPR036852">
    <property type="entry name" value="Peptidase_S8/S53_dom_sf"/>
</dbReference>
<evidence type="ECO:0000256" key="6">
    <source>
        <dbReference type="RuleBase" id="RU003355"/>
    </source>
</evidence>
<dbReference type="GO" id="GO:0004252">
    <property type="term" value="F:serine-type endopeptidase activity"/>
    <property type="evidence" value="ECO:0007669"/>
    <property type="project" value="UniProtKB-UniRule"/>
</dbReference>
<evidence type="ECO:0000313" key="10">
    <source>
        <dbReference type="EMBL" id="MBI5170756.1"/>
    </source>
</evidence>
<keyword evidence="3 5" id="KW-0378">Hydrolase</keyword>
<dbReference type="InterPro" id="IPR023828">
    <property type="entry name" value="Peptidase_S8_Ser-AS"/>
</dbReference>
<dbReference type="PROSITE" id="PS00136">
    <property type="entry name" value="SUBTILASE_ASP"/>
    <property type="match status" value="1"/>
</dbReference>
<dbReference type="NCBIfam" id="TIGR04183">
    <property type="entry name" value="Por_Secre_tail"/>
    <property type="match status" value="1"/>
</dbReference>
<evidence type="ECO:0000256" key="7">
    <source>
        <dbReference type="SAM" id="SignalP"/>
    </source>
</evidence>
<comment type="similarity">
    <text evidence="1 5 6">Belongs to the peptidase S8 family.</text>
</comment>
<dbReference type="PANTHER" id="PTHR43399">
    <property type="entry name" value="SUBTILISIN-RELATED"/>
    <property type="match status" value="1"/>
</dbReference>
<feature type="active site" description="Charge relay system" evidence="5">
    <location>
        <position position="419"/>
    </location>
</feature>
<dbReference type="InterPro" id="IPR015500">
    <property type="entry name" value="Peptidase_S8_subtilisin-rel"/>
</dbReference>
<dbReference type="Gene3D" id="3.40.50.200">
    <property type="entry name" value="Peptidase S8/S53 domain"/>
    <property type="match status" value="1"/>
</dbReference>
<dbReference type="AlphaFoldDB" id="A0A933WA84"/>
<dbReference type="InterPro" id="IPR051048">
    <property type="entry name" value="Peptidase_S8/S53_subtilisin"/>
</dbReference>
<dbReference type="InterPro" id="IPR025965">
    <property type="entry name" value="FlgD/Vpr_Ig-like"/>
</dbReference>
<dbReference type="Pfam" id="PF00082">
    <property type="entry name" value="Peptidase_S8"/>
    <property type="match status" value="1"/>
</dbReference>
<comment type="caution">
    <text evidence="10">The sequence shown here is derived from an EMBL/GenBank/DDBJ whole genome shotgun (WGS) entry which is preliminary data.</text>
</comment>
<dbReference type="GO" id="GO:0006508">
    <property type="term" value="P:proteolysis"/>
    <property type="evidence" value="ECO:0007669"/>
    <property type="project" value="UniProtKB-KW"/>
</dbReference>
<dbReference type="Gene3D" id="2.60.40.4070">
    <property type="match status" value="1"/>
</dbReference>
<feature type="domain" description="FlgD/Vpr Ig-like" evidence="9">
    <location>
        <begin position="499"/>
        <end position="562"/>
    </location>
</feature>
<evidence type="ECO:0000256" key="3">
    <source>
        <dbReference type="ARBA" id="ARBA00022801"/>
    </source>
</evidence>
<dbReference type="PROSITE" id="PS00138">
    <property type="entry name" value="SUBTILASE_SER"/>
    <property type="match status" value="1"/>
</dbReference>
<dbReference type="PROSITE" id="PS51892">
    <property type="entry name" value="SUBTILASE"/>
    <property type="match status" value="1"/>
</dbReference>
<evidence type="ECO:0000256" key="5">
    <source>
        <dbReference type="PROSITE-ProRule" id="PRU01240"/>
    </source>
</evidence>
<evidence type="ECO:0000256" key="2">
    <source>
        <dbReference type="ARBA" id="ARBA00022670"/>
    </source>
</evidence>
<name>A0A933WA84_UNCEI</name>
<dbReference type="Pfam" id="PF13860">
    <property type="entry name" value="FlgD_ig"/>
    <property type="match status" value="1"/>
</dbReference>
<keyword evidence="7" id="KW-0732">Signal</keyword>
<protein>
    <submittedName>
        <fullName evidence="10">S8 family serine peptidase</fullName>
    </submittedName>
</protein>
<keyword evidence="2 5" id="KW-0645">Protease</keyword>